<proteinExistence type="predicted"/>
<comment type="caution">
    <text evidence="1">The sequence shown here is derived from an EMBL/GenBank/DDBJ whole genome shotgun (WGS) entry which is preliminary data.</text>
</comment>
<dbReference type="SUPFAM" id="SSF101898">
    <property type="entry name" value="NHL repeat"/>
    <property type="match status" value="1"/>
</dbReference>
<keyword evidence="2" id="KW-1185">Reference proteome</keyword>
<evidence type="ECO:0000313" key="2">
    <source>
        <dbReference type="Proteomes" id="UP001595912"/>
    </source>
</evidence>
<gene>
    <name evidence="1" type="ORF">ACFPIJ_40005</name>
</gene>
<dbReference type="Proteomes" id="UP001595912">
    <property type="component" value="Unassembled WGS sequence"/>
</dbReference>
<dbReference type="RefSeq" id="WP_380123449.1">
    <property type="nucleotide sequence ID" value="NZ_JBHSIU010000054.1"/>
</dbReference>
<sequence>MNEDEHLRDLMLAVDVPPTTADIGLAIATGRRQARRGTALAGAATVLVVAGGTAVVSGVASPGGDRGVQAERPPRVPYAACTVETIQAMGPAGMIAVDPAGRTVVGTVGGTAVRFEGGRAVPYAGATGQVIAVNDAGLIIGYDDVDQASHQLAWQYRDGTKTTLAKLAGYPYTFPTAVNARGDVVGAAMGDAGDDTVPVLWPADRPGTVQALSMPAGFGEVGTGGSQAVGVADDGTVVGVVRGAATRWSPGGAASLLAPPPGHERGAATALRGFHAYGYAYVTGQNRNVAVRWDVRTGAVTILAGAPDDPTDGTVDGAAITTGGDYNQPTRITADGAVELLPLPPGLLLPPDGPGASATSISDDGRIITGATGSTDRRLLIWHC</sequence>
<organism evidence="1 2">
    <name type="scientific">Dactylosporangium cerinum</name>
    <dbReference type="NCBI Taxonomy" id="1434730"/>
    <lineage>
        <taxon>Bacteria</taxon>
        <taxon>Bacillati</taxon>
        <taxon>Actinomycetota</taxon>
        <taxon>Actinomycetes</taxon>
        <taxon>Micromonosporales</taxon>
        <taxon>Micromonosporaceae</taxon>
        <taxon>Dactylosporangium</taxon>
    </lineage>
</organism>
<reference evidence="2" key="1">
    <citation type="journal article" date="2019" name="Int. J. Syst. Evol. Microbiol.">
        <title>The Global Catalogue of Microorganisms (GCM) 10K type strain sequencing project: providing services to taxonomists for standard genome sequencing and annotation.</title>
        <authorList>
            <consortium name="The Broad Institute Genomics Platform"/>
            <consortium name="The Broad Institute Genome Sequencing Center for Infectious Disease"/>
            <person name="Wu L."/>
            <person name="Ma J."/>
        </authorList>
    </citation>
    <scope>NUCLEOTIDE SEQUENCE [LARGE SCALE GENOMIC DNA]</scope>
    <source>
        <strain evidence="2">CGMCC 4.7152</strain>
    </source>
</reference>
<name>A0ABV9W8T3_9ACTN</name>
<accession>A0ABV9W8T3</accession>
<protein>
    <submittedName>
        <fullName evidence="1">Uncharacterized protein</fullName>
    </submittedName>
</protein>
<dbReference type="EMBL" id="JBHSIU010000054">
    <property type="protein sequence ID" value="MFC5003998.1"/>
    <property type="molecule type" value="Genomic_DNA"/>
</dbReference>
<evidence type="ECO:0000313" key="1">
    <source>
        <dbReference type="EMBL" id="MFC5003998.1"/>
    </source>
</evidence>